<gene>
    <name evidence="2" type="ORF">GIB67_019810</name>
</gene>
<keyword evidence="3" id="KW-1185">Reference proteome</keyword>
<dbReference type="AlphaFoldDB" id="A0A7J7MKF6"/>
<organism evidence="2 3">
    <name type="scientific">Kingdonia uniflora</name>
    <dbReference type="NCBI Taxonomy" id="39325"/>
    <lineage>
        <taxon>Eukaryota</taxon>
        <taxon>Viridiplantae</taxon>
        <taxon>Streptophyta</taxon>
        <taxon>Embryophyta</taxon>
        <taxon>Tracheophyta</taxon>
        <taxon>Spermatophyta</taxon>
        <taxon>Magnoliopsida</taxon>
        <taxon>Ranunculales</taxon>
        <taxon>Circaeasteraceae</taxon>
        <taxon>Kingdonia</taxon>
    </lineage>
</organism>
<dbReference type="Proteomes" id="UP000541444">
    <property type="component" value="Unassembled WGS sequence"/>
</dbReference>
<evidence type="ECO:0000313" key="3">
    <source>
        <dbReference type="Proteomes" id="UP000541444"/>
    </source>
</evidence>
<dbReference type="OrthoDB" id="1933107at2759"/>
<proteinExistence type="predicted"/>
<comment type="caution">
    <text evidence="2">The sequence shown here is derived from an EMBL/GenBank/DDBJ whole genome shotgun (WGS) entry which is preliminary data.</text>
</comment>
<sequence length="252" mass="28614">MKEKLVSPLKIHRKPNSKKNDDLEIGDPNERLTVLETTVSALTSIVGELVEQLCFMSLAKASTSVERRGRSKKKGVMEAIAIEGKYLKSDKEDDKVKSGYKSSWKNEHKGEAKGEETSYKEFHCNHCKASGHLSDYCWKLHPELRPKEEKCNKEKYALAAEVQQEDWKTCCFNQAIGFVQIVALRIHNGYSDLSSSFLSTRILEDANNPEKSLILSRETNWLKSRGFSTKLITKSCASSESLLFTFQLERDV</sequence>
<protein>
    <submittedName>
        <fullName evidence="2">Uncharacterized protein</fullName>
    </submittedName>
</protein>
<name>A0A7J7MKF6_9MAGN</name>
<feature type="region of interest" description="Disordered" evidence="1">
    <location>
        <begin position="1"/>
        <end position="26"/>
    </location>
</feature>
<accession>A0A7J7MKF6</accession>
<evidence type="ECO:0000256" key="1">
    <source>
        <dbReference type="SAM" id="MobiDB-lite"/>
    </source>
</evidence>
<evidence type="ECO:0000313" key="2">
    <source>
        <dbReference type="EMBL" id="KAF6155284.1"/>
    </source>
</evidence>
<reference evidence="2 3" key="1">
    <citation type="journal article" date="2020" name="IScience">
        <title>Genome Sequencing of the Endangered Kingdonia uniflora (Circaeasteraceae, Ranunculales) Reveals Potential Mechanisms of Evolutionary Specialization.</title>
        <authorList>
            <person name="Sun Y."/>
            <person name="Deng T."/>
            <person name="Zhang A."/>
            <person name="Moore M.J."/>
            <person name="Landis J.B."/>
            <person name="Lin N."/>
            <person name="Zhang H."/>
            <person name="Zhang X."/>
            <person name="Huang J."/>
            <person name="Zhang X."/>
            <person name="Sun H."/>
            <person name="Wang H."/>
        </authorList>
    </citation>
    <scope>NUCLEOTIDE SEQUENCE [LARGE SCALE GENOMIC DNA]</scope>
    <source>
        <strain evidence="2">TB1705</strain>
        <tissue evidence="2">Leaf</tissue>
    </source>
</reference>
<dbReference type="EMBL" id="JACGCM010001428">
    <property type="protein sequence ID" value="KAF6155284.1"/>
    <property type="molecule type" value="Genomic_DNA"/>
</dbReference>